<protein>
    <submittedName>
        <fullName evidence="1">Uncharacterized protein</fullName>
    </submittedName>
</protein>
<accession>A0A7X9IKV7</accession>
<dbReference type="EMBL" id="JAAZON010000692">
    <property type="protein sequence ID" value="NMC64513.1"/>
    <property type="molecule type" value="Genomic_DNA"/>
</dbReference>
<evidence type="ECO:0000313" key="1">
    <source>
        <dbReference type="EMBL" id="NMC64513.1"/>
    </source>
</evidence>
<proteinExistence type="predicted"/>
<evidence type="ECO:0000313" key="2">
    <source>
        <dbReference type="Proteomes" id="UP000524246"/>
    </source>
</evidence>
<gene>
    <name evidence="1" type="ORF">GYA55_15210</name>
</gene>
<organism evidence="1 2">
    <name type="scientific">SAR324 cluster bacterium</name>
    <dbReference type="NCBI Taxonomy" id="2024889"/>
    <lineage>
        <taxon>Bacteria</taxon>
        <taxon>Deltaproteobacteria</taxon>
        <taxon>SAR324 cluster</taxon>
    </lineage>
</organism>
<sequence length="369" mass="41289">MGEQEATGQEEIWKNAKTVAAALGLVPPSFSTGIRLLVADELKNNGVLSPVAKYQVGRLFNTPSFKSLLYYAAKELRDWEFEGKKALKIGQIMNWFSPLDLAAIIASFVYYRKCRRLLGDEKWKYIEENFSRTFLLSGHLGTAIPDIGTGLGLILGGIRFFGLGALNLKAAEEFKHYRRELKKKGITYDLVLEHQIFSCSSIEVGVFLLSSIGFGVEIGNSFARAFDPTTTLSHATHEVPYRMKIGKVWIDALESNLRQPSCPIPGHYYPLSEAFVRLEGKLRSLSSGSPHFLSRDKEDLGPEKTPELFAKSSEKSEVPAQLDNIFTEDEIEGMQDAELDKLMDQMDNELAKNDKTHSEAALNKDIEEL</sequence>
<dbReference type="AlphaFoldDB" id="A0A7X9IKV7"/>
<reference evidence="1 2" key="1">
    <citation type="journal article" date="2020" name="Biotechnol. Biofuels">
        <title>New insights from the biogas microbiome by comprehensive genome-resolved metagenomics of nearly 1600 species originating from multiple anaerobic digesters.</title>
        <authorList>
            <person name="Campanaro S."/>
            <person name="Treu L."/>
            <person name="Rodriguez-R L.M."/>
            <person name="Kovalovszki A."/>
            <person name="Ziels R.M."/>
            <person name="Maus I."/>
            <person name="Zhu X."/>
            <person name="Kougias P.G."/>
            <person name="Basile A."/>
            <person name="Luo G."/>
            <person name="Schluter A."/>
            <person name="Konstantinidis K.T."/>
            <person name="Angelidaki I."/>
        </authorList>
    </citation>
    <scope>NUCLEOTIDE SEQUENCE [LARGE SCALE GENOMIC DNA]</scope>
    <source>
        <strain evidence="1">AS27yjCOA_65</strain>
    </source>
</reference>
<name>A0A7X9IKV7_9DELT</name>
<comment type="caution">
    <text evidence="1">The sequence shown here is derived from an EMBL/GenBank/DDBJ whole genome shotgun (WGS) entry which is preliminary data.</text>
</comment>
<dbReference type="Proteomes" id="UP000524246">
    <property type="component" value="Unassembled WGS sequence"/>
</dbReference>